<proteinExistence type="predicted"/>
<gene>
    <name evidence="1" type="ORF">CH364_14410</name>
</gene>
<protein>
    <submittedName>
        <fullName evidence="1">Uncharacterized protein</fullName>
    </submittedName>
</protein>
<keyword evidence="2" id="KW-1185">Reference proteome</keyword>
<dbReference type="Proteomes" id="UP000232145">
    <property type="component" value="Unassembled WGS sequence"/>
</dbReference>
<dbReference type="AlphaFoldDB" id="A0A2N0AI44"/>
<accession>A0A2N0AI44</accession>
<name>A0A2N0AI44_9LEPT</name>
<evidence type="ECO:0000313" key="1">
    <source>
        <dbReference type="EMBL" id="PJZ83947.1"/>
    </source>
</evidence>
<organism evidence="1 2">
    <name type="scientific">Leptospira harrisiae</name>
    <dbReference type="NCBI Taxonomy" id="2023189"/>
    <lineage>
        <taxon>Bacteria</taxon>
        <taxon>Pseudomonadati</taxon>
        <taxon>Spirochaetota</taxon>
        <taxon>Spirochaetia</taxon>
        <taxon>Leptospirales</taxon>
        <taxon>Leptospiraceae</taxon>
        <taxon>Leptospira</taxon>
    </lineage>
</organism>
<sequence>MRNLPNFVWSKVYNGKSFKVRYFPGSKKSLVSSLLSSATYFSLFLSVSTFSGKNGYFEVVPECRLAQSTN</sequence>
<dbReference type="EMBL" id="NPDX01000004">
    <property type="protein sequence ID" value="PJZ83947.1"/>
    <property type="molecule type" value="Genomic_DNA"/>
</dbReference>
<evidence type="ECO:0000313" key="2">
    <source>
        <dbReference type="Proteomes" id="UP000232145"/>
    </source>
</evidence>
<comment type="caution">
    <text evidence="1">The sequence shown here is derived from an EMBL/GenBank/DDBJ whole genome shotgun (WGS) entry which is preliminary data.</text>
</comment>
<reference evidence="1 2" key="1">
    <citation type="submission" date="2017-07" db="EMBL/GenBank/DDBJ databases">
        <title>Leptospira spp. isolated from tropical soils.</title>
        <authorList>
            <person name="Thibeaux R."/>
            <person name="Iraola G."/>
            <person name="Ferres I."/>
            <person name="Bierque E."/>
            <person name="Girault D."/>
            <person name="Soupe-Gilbert M.-E."/>
            <person name="Picardeau M."/>
            <person name="Goarant C."/>
        </authorList>
    </citation>
    <scope>NUCLEOTIDE SEQUENCE [LARGE SCALE GENOMIC DNA]</scope>
    <source>
        <strain evidence="1 2">FH2-B-A1</strain>
    </source>
</reference>